<dbReference type="GO" id="GO:0006508">
    <property type="term" value="P:proteolysis"/>
    <property type="evidence" value="ECO:0007669"/>
    <property type="project" value="InterPro"/>
</dbReference>
<evidence type="ECO:0000313" key="4">
    <source>
        <dbReference type="Proteomes" id="UP000515708"/>
    </source>
</evidence>
<sequence length="210" mass="22148">MTTASALSRRQRAALLATLVTAAAAFVFVLAQAPNAISASTFATPAGPVSTAQERGEAAADGRITAADGQIEPGSALSLYDGSPAVAGLDGALLEAVRNAGAVAVEDGVELRVNSGWRSAELQDHLLQEAVGKYGSVEEASRWVATAETSEHVSGHAIDIGPWESAEWLGRNGAVFGLCQIYENEPWHFELRPDARTEGCPRMYRDPTER</sequence>
<dbReference type="AlphaFoldDB" id="A0A7D7WEQ3"/>
<evidence type="ECO:0000313" key="3">
    <source>
        <dbReference type="EMBL" id="QMU96952.1"/>
    </source>
</evidence>
<feature type="chain" id="PRO_5038447083" evidence="1">
    <location>
        <begin position="34"/>
        <end position="210"/>
    </location>
</feature>
<name>A0A7D7WEQ3_9MICO</name>
<keyword evidence="1" id="KW-0732">Signal</keyword>
<gene>
    <name evidence="3" type="ORF">FVO59_06735</name>
</gene>
<accession>A0A7D7WEQ3</accession>
<proteinExistence type="predicted"/>
<dbReference type="InterPro" id="IPR052179">
    <property type="entry name" value="DD-CPase-like"/>
</dbReference>
<dbReference type="Gene3D" id="3.30.1380.10">
    <property type="match status" value="1"/>
</dbReference>
<dbReference type="RefSeq" id="WP_182255940.1">
    <property type="nucleotide sequence ID" value="NZ_CP043732.1"/>
</dbReference>
<dbReference type="InterPro" id="IPR009045">
    <property type="entry name" value="Zn_M74/Hedgehog-like"/>
</dbReference>
<evidence type="ECO:0000259" key="2">
    <source>
        <dbReference type="Pfam" id="PF02557"/>
    </source>
</evidence>
<dbReference type="Proteomes" id="UP000515708">
    <property type="component" value="Chromosome"/>
</dbReference>
<organism evidence="3 4">
    <name type="scientific">Microbacterium esteraromaticum</name>
    <dbReference type="NCBI Taxonomy" id="57043"/>
    <lineage>
        <taxon>Bacteria</taxon>
        <taxon>Bacillati</taxon>
        <taxon>Actinomycetota</taxon>
        <taxon>Actinomycetes</taxon>
        <taxon>Micrococcales</taxon>
        <taxon>Microbacteriaceae</taxon>
        <taxon>Microbacterium</taxon>
    </lineage>
</organism>
<feature type="signal peptide" evidence="1">
    <location>
        <begin position="1"/>
        <end position="33"/>
    </location>
</feature>
<reference evidence="3 4" key="1">
    <citation type="journal article" date="2020" name="Front. Microbiol.">
        <title>Design of Bacterial Strain-Specific qPCR Assays Using NGS Data and Publicly Available Resources and Its Application to Track Biocontrol Strains.</title>
        <authorList>
            <person name="Hernandez I."/>
            <person name="Sant C."/>
            <person name="Martinez R."/>
            <person name="Fernandez C."/>
        </authorList>
    </citation>
    <scope>NUCLEOTIDE SEQUENCE [LARGE SCALE GENOMIC DNA]</scope>
    <source>
        <strain evidence="3 4">B24</strain>
    </source>
</reference>
<evidence type="ECO:0000256" key="1">
    <source>
        <dbReference type="SAM" id="SignalP"/>
    </source>
</evidence>
<dbReference type="EMBL" id="CP043732">
    <property type="protein sequence ID" value="QMU96952.1"/>
    <property type="molecule type" value="Genomic_DNA"/>
</dbReference>
<dbReference type="GO" id="GO:0008233">
    <property type="term" value="F:peptidase activity"/>
    <property type="evidence" value="ECO:0007669"/>
    <property type="project" value="InterPro"/>
</dbReference>
<dbReference type="PANTHER" id="PTHR34385:SF1">
    <property type="entry name" value="PEPTIDOGLYCAN L-ALANYL-D-GLUTAMATE ENDOPEPTIDASE CWLK"/>
    <property type="match status" value="1"/>
</dbReference>
<feature type="domain" description="D-alanyl-D-alanine carboxypeptidase-like core" evidence="2">
    <location>
        <begin position="93"/>
        <end position="179"/>
    </location>
</feature>
<dbReference type="PANTHER" id="PTHR34385">
    <property type="entry name" value="D-ALANYL-D-ALANINE CARBOXYPEPTIDASE"/>
    <property type="match status" value="1"/>
</dbReference>
<dbReference type="SUPFAM" id="SSF55166">
    <property type="entry name" value="Hedgehog/DD-peptidase"/>
    <property type="match status" value="1"/>
</dbReference>
<dbReference type="CDD" id="cd14846">
    <property type="entry name" value="Peptidase_M15_like"/>
    <property type="match status" value="1"/>
</dbReference>
<dbReference type="Pfam" id="PF02557">
    <property type="entry name" value="VanY"/>
    <property type="match status" value="1"/>
</dbReference>
<dbReference type="InterPro" id="IPR003709">
    <property type="entry name" value="VanY-like_core_dom"/>
</dbReference>
<protein>
    <submittedName>
        <fullName evidence="3">M15 family metallopeptidase</fullName>
    </submittedName>
</protein>